<accession>A0A4Y2LEX9</accession>
<keyword evidence="1" id="KW-0732">Signal</keyword>
<evidence type="ECO:0000259" key="5">
    <source>
        <dbReference type="SMART" id="SM00237"/>
    </source>
</evidence>
<dbReference type="PANTHER" id="PTHR11878">
    <property type="entry name" value="SODIUM/CALCIUM EXCHANGER"/>
    <property type="match status" value="1"/>
</dbReference>
<dbReference type="GO" id="GO:0030001">
    <property type="term" value="P:metal ion transport"/>
    <property type="evidence" value="ECO:0007669"/>
    <property type="project" value="TreeGrafter"/>
</dbReference>
<dbReference type="InterPro" id="IPR051171">
    <property type="entry name" value="CaCA"/>
</dbReference>
<keyword evidence="3" id="KW-0106">Calcium</keyword>
<evidence type="ECO:0000256" key="3">
    <source>
        <dbReference type="ARBA" id="ARBA00022837"/>
    </source>
</evidence>
<sequence length="339" mass="37999">MKPESVKSILRSYLRERQHSSSYNDFHGFSSAPSKHRLVAQGLTLESGKPFHCAGKIVDDLEVFAPQSAGLLQDERNDLVVMQFQSADLPWDEHNVPLEPQLDELAIGVGRRLSQMSDEFDLNLIVPLNNLASSSGNGCIQFKERIIRVPATCDHVQIPIIRTRAEDSVVNATWRTCDKSAKAGLHYVNSEGNISFGQGDEEKTIEVEIIRDQERRTDIHFAVELFDSEGTFNTLTVYIIDDSRLYPEEKQCIKNIFSCARNSSISEIVTCLRDKVTHNTFKAALQCLCSNADTIPKELALGAELLRLTMPHAPLSTLTNVLCGYFSYLPELEDIAHLF</sequence>
<keyword evidence="4" id="KW-0813">Transport</keyword>
<keyword evidence="7" id="KW-1185">Reference proteome</keyword>
<evidence type="ECO:0000256" key="1">
    <source>
        <dbReference type="ARBA" id="ARBA00022729"/>
    </source>
</evidence>
<dbReference type="InterPro" id="IPR038081">
    <property type="entry name" value="CalX-like_sf"/>
</dbReference>
<protein>
    <recommendedName>
        <fullName evidence="5">Calx-beta domain-containing protein</fullName>
    </recommendedName>
</protein>
<dbReference type="GO" id="GO:0007154">
    <property type="term" value="P:cell communication"/>
    <property type="evidence" value="ECO:0007669"/>
    <property type="project" value="InterPro"/>
</dbReference>
<evidence type="ECO:0000313" key="7">
    <source>
        <dbReference type="Proteomes" id="UP000499080"/>
    </source>
</evidence>
<feature type="domain" description="Calx-beta" evidence="5">
    <location>
        <begin position="129"/>
        <end position="226"/>
    </location>
</feature>
<dbReference type="OrthoDB" id="6424103at2759"/>
<evidence type="ECO:0000256" key="2">
    <source>
        <dbReference type="ARBA" id="ARBA00022737"/>
    </source>
</evidence>
<dbReference type="EMBL" id="BGPR01005753">
    <property type="protein sequence ID" value="GBN13059.1"/>
    <property type="molecule type" value="Genomic_DNA"/>
</dbReference>
<name>A0A4Y2LEX9_ARAVE</name>
<gene>
    <name evidence="6" type="ORF">AVEN_236669_1</name>
</gene>
<dbReference type="InterPro" id="IPR003644">
    <property type="entry name" value="Calx_beta"/>
</dbReference>
<keyword evidence="4" id="KW-0406">Ion transport</keyword>
<dbReference type="Pfam" id="PF03160">
    <property type="entry name" value="Calx-beta"/>
    <property type="match status" value="1"/>
</dbReference>
<dbReference type="AlphaFoldDB" id="A0A4Y2LEX9"/>
<evidence type="ECO:0000313" key="6">
    <source>
        <dbReference type="EMBL" id="GBN13059.1"/>
    </source>
</evidence>
<reference evidence="6 7" key="1">
    <citation type="journal article" date="2019" name="Sci. Rep.">
        <title>Orb-weaving spider Araneus ventricosus genome elucidates the spidroin gene catalogue.</title>
        <authorList>
            <person name="Kono N."/>
            <person name="Nakamura H."/>
            <person name="Ohtoshi R."/>
            <person name="Moran D.A.P."/>
            <person name="Shinohara A."/>
            <person name="Yoshida Y."/>
            <person name="Fujiwara M."/>
            <person name="Mori M."/>
            <person name="Tomita M."/>
            <person name="Arakawa K."/>
        </authorList>
    </citation>
    <scope>NUCLEOTIDE SEQUENCE [LARGE SCALE GENOMIC DNA]</scope>
</reference>
<dbReference type="SUPFAM" id="SSF141072">
    <property type="entry name" value="CalX-like"/>
    <property type="match status" value="1"/>
</dbReference>
<dbReference type="GO" id="GO:0016020">
    <property type="term" value="C:membrane"/>
    <property type="evidence" value="ECO:0007669"/>
    <property type="project" value="InterPro"/>
</dbReference>
<dbReference type="Proteomes" id="UP000499080">
    <property type="component" value="Unassembled WGS sequence"/>
</dbReference>
<keyword evidence="2" id="KW-0677">Repeat</keyword>
<dbReference type="PANTHER" id="PTHR11878:SF65">
    <property type="entry name" value="NA_CA-EXCHANGE PROTEIN, ISOFORM G"/>
    <property type="match status" value="1"/>
</dbReference>
<comment type="caution">
    <text evidence="6">The sequence shown here is derived from an EMBL/GenBank/DDBJ whole genome shotgun (WGS) entry which is preliminary data.</text>
</comment>
<organism evidence="6 7">
    <name type="scientific">Araneus ventricosus</name>
    <name type="common">Orbweaver spider</name>
    <name type="synonym">Epeira ventricosa</name>
    <dbReference type="NCBI Taxonomy" id="182803"/>
    <lineage>
        <taxon>Eukaryota</taxon>
        <taxon>Metazoa</taxon>
        <taxon>Ecdysozoa</taxon>
        <taxon>Arthropoda</taxon>
        <taxon>Chelicerata</taxon>
        <taxon>Arachnida</taxon>
        <taxon>Araneae</taxon>
        <taxon>Araneomorphae</taxon>
        <taxon>Entelegynae</taxon>
        <taxon>Araneoidea</taxon>
        <taxon>Araneidae</taxon>
        <taxon>Araneus</taxon>
    </lineage>
</organism>
<proteinExistence type="predicted"/>
<evidence type="ECO:0000256" key="4">
    <source>
        <dbReference type="ARBA" id="ARBA00023065"/>
    </source>
</evidence>
<dbReference type="Gene3D" id="2.60.40.2030">
    <property type="match status" value="1"/>
</dbReference>
<dbReference type="SMART" id="SM00237">
    <property type="entry name" value="Calx_beta"/>
    <property type="match status" value="1"/>
</dbReference>